<evidence type="ECO:0000256" key="1">
    <source>
        <dbReference type="SAM" id="MobiDB-lite"/>
    </source>
</evidence>
<feature type="transmembrane region" description="Helical" evidence="2">
    <location>
        <begin position="12"/>
        <end position="30"/>
    </location>
</feature>
<dbReference type="SUPFAM" id="SSF82171">
    <property type="entry name" value="DPP6 N-terminal domain-like"/>
    <property type="match status" value="1"/>
</dbReference>
<comment type="caution">
    <text evidence="3">The sequence shown here is derived from an EMBL/GenBank/DDBJ whole genome shotgun (WGS) entry which is preliminary data.</text>
</comment>
<reference evidence="3" key="2">
    <citation type="submission" date="2020-09" db="EMBL/GenBank/DDBJ databases">
        <authorList>
            <person name="Sun Q."/>
            <person name="Ohkuma M."/>
        </authorList>
    </citation>
    <scope>NUCLEOTIDE SEQUENCE</scope>
    <source>
        <strain evidence="3">JCM 3276</strain>
    </source>
</reference>
<evidence type="ECO:0000313" key="4">
    <source>
        <dbReference type="Proteomes" id="UP000660680"/>
    </source>
</evidence>
<name>A0A918G7M1_9PSEU</name>
<keyword evidence="2" id="KW-1133">Transmembrane helix</keyword>
<feature type="region of interest" description="Disordered" evidence="1">
    <location>
        <begin position="291"/>
        <end position="322"/>
    </location>
</feature>
<protein>
    <submittedName>
        <fullName evidence="3">TolB-like translocation protein signal peptide</fullName>
    </submittedName>
</protein>
<dbReference type="InterPro" id="IPR011042">
    <property type="entry name" value="6-blade_b-propeller_TolB-like"/>
</dbReference>
<dbReference type="EMBL" id="BMRB01000001">
    <property type="protein sequence ID" value="GGS21616.1"/>
    <property type="molecule type" value="Genomic_DNA"/>
</dbReference>
<gene>
    <name evidence="3" type="ORF">GCM10010171_12940</name>
</gene>
<dbReference type="Proteomes" id="UP000660680">
    <property type="component" value="Unassembled WGS sequence"/>
</dbReference>
<keyword evidence="4" id="KW-1185">Reference proteome</keyword>
<keyword evidence="2" id="KW-0812">Transmembrane</keyword>
<sequence length="322" mass="33932">MVEWLGRHRVAVGVASMVIVVIAALVYVVSTVRSERATGSTPGAAVSSGLRFVDNGGGRNLVSDVDPSGVRTSTEMSCLRVYTANGTTVCLRMGLPGAYEAAVYVGEALVRTVPLPGTPSRARVSASGQIVSWTVFVTGDSYLAPGGFSTRTGILNLSTGVLVESLEEFPTVLIEGKPDKRANENYWGVTFTGDDNTFYATLGSSDQTWLVKGNLTNRTVTSVRKDAECPSLSPDETRIAYKKRAGRLGGWRLFVLDLASGTETELPGSDGVDDQAAWLDQNTVAYAKVPRGGKPTIYTSPADGSGTATELIPGASSPSPRD</sequence>
<keyword evidence="2" id="KW-0472">Membrane</keyword>
<organism evidence="3 4">
    <name type="scientific">Actinokineospora fastidiosa</name>
    <dbReference type="NCBI Taxonomy" id="1816"/>
    <lineage>
        <taxon>Bacteria</taxon>
        <taxon>Bacillati</taxon>
        <taxon>Actinomycetota</taxon>
        <taxon>Actinomycetes</taxon>
        <taxon>Pseudonocardiales</taxon>
        <taxon>Pseudonocardiaceae</taxon>
        <taxon>Actinokineospora</taxon>
    </lineage>
</organism>
<reference evidence="3" key="1">
    <citation type="journal article" date="2014" name="Int. J. Syst. Evol. Microbiol.">
        <title>Complete genome sequence of Corynebacterium casei LMG S-19264T (=DSM 44701T), isolated from a smear-ripened cheese.</title>
        <authorList>
            <consortium name="US DOE Joint Genome Institute (JGI-PGF)"/>
            <person name="Walter F."/>
            <person name="Albersmeier A."/>
            <person name="Kalinowski J."/>
            <person name="Ruckert C."/>
        </authorList>
    </citation>
    <scope>NUCLEOTIDE SEQUENCE</scope>
    <source>
        <strain evidence="3">JCM 3276</strain>
    </source>
</reference>
<proteinExistence type="predicted"/>
<dbReference type="RefSeq" id="WP_189209315.1">
    <property type="nucleotide sequence ID" value="NZ_BMRB01000001.1"/>
</dbReference>
<evidence type="ECO:0000313" key="3">
    <source>
        <dbReference type="EMBL" id="GGS21616.1"/>
    </source>
</evidence>
<accession>A0A918G7M1</accession>
<dbReference type="AlphaFoldDB" id="A0A918G7M1"/>
<dbReference type="Gene3D" id="2.120.10.30">
    <property type="entry name" value="TolB, C-terminal domain"/>
    <property type="match status" value="1"/>
</dbReference>
<evidence type="ECO:0000256" key="2">
    <source>
        <dbReference type="SAM" id="Phobius"/>
    </source>
</evidence>